<dbReference type="InterPro" id="IPR001796">
    <property type="entry name" value="DHFR_dom"/>
</dbReference>
<keyword evidence="15" id="KW-1185">Reference proteome</keyword>
<dbReference type="Gene3D" id="1.10.150.50">
    <property type="entry name" value="Transcription Factor, Ets-1"/>
    <property type="match status" value="1"/>
</dbReference>
<dbReference type="FunFam" id="3.30.200.20:FF:000387">
    <property type="entry name" value="Serine/threonine-protein kinase STE11"/>
    <property type="match status" value="1"/>
</dbReference>
<dbReference type="InterPro" id="IPR008271">
    <property type="entry name" value="Ser/Thr_kinase_AS"/>
</dbReference>
<dbReference type="Pfam" id="PF00069">
    <property type="entry name" value="Pkinase"/>
    <property type="match status" value="1"/>
</dbReference>
<keyword evidence="7" id="KW-0067">ATP-binding</keyword>
<name>A0A1R1PRL2_ZANCU</name>
<keyword evidence="3" id="KW-0723">Serine/threonine-protein kinase</keyword>
<accession>A0A1R1PRL2</accession>
<comment type="caution">
    <text evidence="14">The sequence shown here is derived from an EMBL/GenBank/DDBJ whole genome shotgun (WGS) entry which is preliminary data.</text>
</comment>
<evidence type="ECO:0000256" key="2">
    <source>
        <dbReference type="ARBA" id="ARBA00012406"/>
    </source>
</evidence>
<dbReference type="Gene3D" id="3.40.430.10">
    <property type="entry name" value="Dihydrofolate Reductase, subunit A"/>
    <property type="match status" value="1"/>
</dbReference>
<dbReference type="Pfam" id="PF07647">
    <property type="entry name" value="SAM_2"/>
    <property type="match status" value="1"/>
</dbReference>
<dbReference type="SUPFAM" id="SSF47769">
    <property type="entry name" value="SAM/Pointed domain"/>
    <property type="match status" value="1"/>
</dbReference>
<keyword evidence="5" id="KW-0547">Nucleotide-binding</keyword>
<sequence length="1182" mass="132949">MQCIGEMQQQEPLSQVLNWNRYQVAKWLETEGFGNYVDTFVDNNIDGEQLLDMSYSLLGDLNIPKVGDKIKLNKKISKLRDGGLESELRIWKENKKDVLNESIGREDNLVCGKDENYRENRTVGSQELVIDRKVEQEKPTNTSRTMMTWDRQIEEVIEANAKKREITVVGPENEQKKVEITGEILGEKVMEKVLREFGISERPDKEKYSLFLLTAEQGARMLNEEDLEDILLQKTAYNNEKFYLKKRHQRSIEADQASRDANLLRAIEKFENMFADGTKKNGTDMFLGSNDSLKTIQSQRSQQSASPIRTGIKHNFFGGSSNKNVTAAKGNNHEKSKKNIRKEFEAMKVKAERQRQEFGSQPSFGYLRNNLSNYFPDNESAAKKSIEKAMRNGGSVDRITGFKKNTSKTKAVGRPAPLILANIPFKMSNENLNSSRSFKSDKSKRIEKFKKILGEENIDYTFTKRIPHPDPADNSEPELEENDYGSLLSDLSDSMFDKSIGSSSRIFENRSTSTHSFSKDNIQKCLNSPDVEHDKFPINGSYYDTSSCGDRNCLEFAESDYTSSLDFYFNERRSPHGSGSITHPKSPLALQGSINTPQRSPELVVRSDTSLAKGSLHLSSDTILLNVHQPRQSVLQDLSLNPEKSDESKASTEQVWIKGAKIASGSFGSVYYGIHVKTGVIMAVKQVDFPMAGLATGTRKHKMVSALQSELRLLQTLKHKNIVRYLGYESVDDQLNIFLEYVPGGSVTSALATFGAFPESLARSYIKQTLEGLSYLHGKNIIHCDIKGGNVLIDHQGRIKISDFGISKTVDDVMNSSKNRASLQGSIFWMAPEVVRDLNYTMKCDIWSLGCLLIEMLTGAHPFPGLDQFQALLKIGQYVKPELPSVARSVPENGIGIKGNDLPWNIPQEMKYFTQLTTQIRRKEQQQDGIATGSTRDVSTEIPSAGYMNVKDMQDGSDLQRKEINVVIMGRNTWTSIPDKYRPLNKRFNIVVTRDAGLFGEKKYKGSVIQPSLRASLEYVYKNEHPEYTFCDVFVVGGTQMYHEALNMKVGAEETDHSSDIAGGFDGVGAIRAFVTNVKILNSELKPEFAVFFPEIPSGFEKKSFEYLQGLVPFDIEEMMTASTSNANKNAQNSNSNSNSNSNNDKDKSVVVNKTKSANAIEKSFTIEENYEVEFAVYEKTR</sequence>
<dbReference type="EMBL" id="LSSK01000350">
    <property type="protein sequence ID" value="OMH83626.1"/>
    <property type="molecule type" value="Genomic_DNA"/>
</dbReference>
<evidence type="ECO:0000259" key="13">
    <source>
        <dbReference type="PROSITE" id="PS51330"/>
    </source>
</evidence>
<feature type="domain" description="Protein kinase" evidence="11">
    <location>
        <begin position="656"/>
        <end position="1028"/>
    </location>
</feature>
<evidence type="ECO:0000256" key="9">
    <source>
        <dbReference type="ARBA" id="ARBA00048329"/>
    </source>
</evidence>
<evidence type="ECO:0000256" key="5">
    <source>
        <dbReference type="ARBA" id="ARBA00022741"/>
    </source>
</evidence>
<dbReference type="SMART" id="SM00220">
    <property type="entry name" value="S_TKc"/>
    <property type="match status" value="1"/>
</dbReference>
<dbReference type="Proteomes" id="UP000188320">
    <property type="component" value="Unassembled WGS sequence"/>
</dbReference>
<feature type="region of interest" description="Disordered" evidence="10">
    <location>
        <begin position="576"/>
        <end position="601"/>
    </location>
</feature>
<dbReference type="SUPFAM" id="SSF56112">
    <property type="entry name" value="Protein kinase-like (PK-like)"/>
    <property type="match status" value="1"/>
</dbReference>
<dbReference type="Pfam" id="PF14847">
    <property type="entry name" value="Ras_bdg_2"/>
    <property type="match status" value="1"/>
</dbReference>
<dbReference type="CDD" id="cd00209">
    <property type="entry name" value="DHFR"/>
    <property type="match status" value="1"/>
</dbReference>
<evidence type="ECO:0000256" key="8">
    <source>
        <dbReference type="ARBA" id="ARBA00047559"/>
    </source>
</evidence>
<feature type="compositionally biased region" description="Low complexity" evidence="10">
    <location>
        <begin position="1127"/>
        <end position="1143"/>
    </location>
</feature>
<dbReference type="GO" id="GO:0004146">
    <property type="term" value="F:dihydrofolate reductase activity"/>
    <property type="evidence" value="ECO:0007669"/>
    <property type="project" value="InterPro"/>
</dbReference>
<feature type="domain" description="SAM" evidence="12">
    <location>
        <begin position="19"/>
        <end position="82"/>
    </location>
</feature>
<evidence type="ECO:0000256" key="10">
    <source>
        <dbReference type="SAM" id="MobiDB-lite"/>
    </source>
</evidence>
<feature type="region of interest" description="Disordered" evidence="10">
    <location>
        <begin position="315"/>
        <end position="336"/>
    </location>
</feature>
<dbReference type="OrthoDB" id="266718at2759"/>
<comment type="catalytic activity">
    <reaction evidence="8">
        <text>L-threonyl-[protein] + ATP = O-phospho-L-threonyl-[protein] + ADP + H(+)</text>
        <dbReference type="Rhea" id="RHEA:46608"/>
        <dbReference type="Rhea" id="RHEA-COMP:11060"/>
        <dbReference type="Rhea" id="RHEA-COMP:11605"/>
        <dbReference type="ChEBI" id="CHEBI:15378"/>
        <dbReference type="ChEBI" id="CHEBI:30013"/>
        <dbReference type="ChEBI" id="CHEBI:30616"/>
        <dbReference type="ChEBI" id="CHEBI:61977"/>
        <dbReference type="ChEBI" id="CHEBI:456216"/>
        <dbReference type="EC" id="2.7.11.25"/>
    </reaction>
</comment>
<protein>
    <recommendedName>
        <fullName evidence="2">mitogen-activated protein kinase kinase kinase</fullName>
        <ecNumber evidence="2">2.7.11.25</ecNumber>
    </recommendedName>
</protein>
<dbReference type="InterPro" id="IPR001660">
    <property type="entry name" value="SAM"/>
</dbReference>
<dbReference type="GO" id="GO:0004709">
    <property type="term" value="F:MAP kinase kinase kinase activity"/>
    <property type="evidence" value="ECO:0007669"/>
    <property type="project" value="UniProtKB-EC"/>
</dbReference>
<dbReference type="Gene3D" id="1.10.510.10">
    <property type="entry name" value="Transferase(Phosphotransferase) domain 1"/>
    <property type="match status" value="1"/>
</dbReference>
<dbReference type="EC" id="2.7.11.25" evidence="2"/>
<gene>
    <name evidence="14" type="ORF">AX774_g2871</name>
</gene>
<dbReference type="PROSITE" id="PS50105">
    <property type="entry name" value="SAM_DOMAIN"/>
    <property type="match status" value="1"/>
</dbReference>
<dbReference type="InterPro" id="IPR000719">
    <property type="entry name" value="Prot_kinase_dom"/>
</dbReference>
<proteinExistence type="inferred from homology"/>
<evidence type="ECO:0000259" key="11">
    <source>
        <dbReference type="PROSITE" id="PS50011"/>
    </source>
</evidence>
<comment type="similarity">
    <text evidence="1">Belongs to the protein kinase superfamily. STE Ser/Thr protein kinase family. MAP kinase kinase kinase subfamily.</text>
</comment>
<organism evidence="14 15">
    <name type="scientific">Zancudomyces culisetae</name>
    <name type="common">Gut fungus</name>
    <name type="synonym">Smittium culisetae</name>
    <dbReference type="NCBI Taxonomy" id="1213189"/>
    <lineage>
        <taxon>Eukaryota</taxon>
        <taxon>Fungi</taxon>
        <taxon>Fungi incertae sedis</taxon>
        <taxon>Zoopagomycota</taxon>
        <taxon>Kickxellomycotina</taxon>
        <taxon>Harpellomycetes</taxon>
        <taxon>Harpellales</taxon>
        <taxon>Legeriomycetaceae</taxon>
        <taxon>Zancudomyces</taxon>
    </lineage>
</organism>
<comment type="catalytic activity">
    <reaction evidence="9">
        <text>L-seryl-[protein] + ATP = O-phospho-L-seryl-[protein] + ADP + H(+)</text>
        <dbReference type="Rhea" id="RHEA:17989"/>
        <dbReference type="Rhea" id="RHEA-COMP:9863"/>
        <dbReference type="Rhea" id="RHEA-COMP:11604"/>
        <dbReference type="ChEBI" id="CHEBI:15378"/>
        <dbReference type="ChEBI" id="CHEBI:29999"/>
        <dbReference type="ChEBI" id="CHEBI:30616"/>
        <dbReference type="ChEBI" id="CHEBI:83421"/>
        <dbReference type="ChEBI" id="CHEBI:456216"/>
        <dbReference type="EC" id="2.7.11.25"/>
    </reaction>
</comment>
<dbReference type="InterPro" id="IPR013761">
    <property type="entry name" value="SAM/pointed_sf"/>
</dbReference>
<evidence type="ECO:0000256" key="7">
    <source>
        <dbReference type="ARBA" id="ARBA00022840"/>
    </source>
</evidence>
<dbReference type="PRINTS" id="PR00070">
    <property type="entry name" value="DHFR"/>
</dbReference>
<feature type="region of interest" description="Disordered" evidence="10">
    <location>
        <begin position="1127"/>
        <end position="1153"/>
    </location>
</feature>
<dbReference type="PANTHER" id="PTHR11584">
    <property type="entry name" value="SERINE/THREONINE PROTEIN KINASE"/>
    <property type="match status" value="1"/>
</dbReference>
<dbReference type="SMART" id="SM00454">
    <property type="entry name" value="SAM"/>
    <property type="match status" value="1"/>
</dbReference>
<dbReference type="PANTHER" id="PTHR11584:SF369">
    <property type="entry name" value="MITOGEN-ACTIVATED PROTEIN KINASE KINASE KINASE 19-RELATED"/>
    <property type="match status" value="1"/>
</dbReference>
<dbReference type="Pfam" id="PF00186">
    <property type="entry name" value="DHFR_1"/>
    <property type="match status" value="1"/>
</dbReference>
<dbReference type="PROSITE" id="PS50011">
    <property type="entry name" value="PROTEIN_KINASE_DOM"/>
    <property type="match status" value="1"/>
</dbReference>
<evidence type="ECO:0000259" key="12">
    <source>
        <dbReference type="PROSITE" id="PS50105"/>
    </source>
</evidence>
<dbReference type="InterPro" id="IPR029458">
    <property type="entry name" value="Ras-bd_By2"/>
</dbReference>
<feature type="region of interest" description="Disordered" evidence="10">
    <location>
        <begin position="463"/>
        <end position="483"/>
    </location>
</feature>
<evidence type="ECO:0000256" key="6">
    <source>
        <dbReference type="ARBA" id="ARBA00022777"/>
    </source>
</evidence>
<dbReference type="GO" id="GO:0046654">
    <property type="term" value="P:tetrahydrofolate biosynthetic process"/>
    <property type="evidence" value="ECO:0007669"/>
    <property type="project" value="InterPro"/>
</dbReference>
<evidence type="ECO:0000256" key="1">
    <source>
        <dbReference type="ARBA" id="ARBA00006529"/>
    </source>
</evidence>
<dbReference type="PROSITE" id="PS00108">
    <property type="entry name" value="PROTEIN_KINASE_ST"/>
    <property type="match status" value="1"/>
</dbReference>
<feature type="compositionally biased region" description="Acidic residues" evidence="10">
    <location>
        <begin position="473"/>
        <end position="483"/>
    </location>
</feature>
<dbReference type="InterPro" id="IPR024072">
    <property type="entry name" value="DHFR-like_dom_sf"/>
</dbReference>
<keyword evidence="6 14" id="KW-0418">Kinase</keyword>
<evidence type="ECO:0000313" key="15">
    <source>
        <dbReference type="Proteomes" id="UP000188320"/>
    </source>
</evidence>
<dbReference type="SUPFAM" id="SSF53597">
    <property type="entry name" value="Dihydrofolate reductase-like"/>
    <property type="match status" value="1"/>
</dbReference>
<evidence type="ECO:0000256" key="4">
    <source>
        <dbReference type="ARBA" id="ARBA00022679"/>
    </source>
</evidence>
<dbReference type="PROSITE" id="PS51330">
    <property type="entry name" value="DHFR_2"/>
    <property type="match status" value="1"/>
</dbReference>
<evidence type="ECO:0000313" key="14">
    <source>
        <dbReference type="EMBL" id="OMH83626.1"/>
    </source>
</evidence>
<dbReference type="GO" id="GO:0005524">
    <property type="term" value="F:ATP binding"/>
    <property type="evidence" value="ECO:0007669"/>
    <property type="project" value="UniProtKB-KW"/>
</dbReference>
<evidence type="ECO:0000256" key="3">
    <source>
        <dbReference type="ARBA" id="ARBA00022527"/>
    </source>
</evidence>
<keyword evidence="4" id="KW-0808">Transferase</keyword>
<dbReference type="AlphaFoldDB" id="A0A1R1PRL2"/>
<dbReference type="InterPro" id="IPR011009">
    <property type="entry name" value="Kinase-like_dom_sf"/>
</dbReference>
<dbReference type="Gene3D" id="3.10.20.90">
    <property type="entry name" value="Phosphatidylinositol 3-kinase Catalytic Subunit, Chain A, domain 1"/>
    <property type="match status" value="1"/>
</dbReference>
<feature type="domain" description="DHFR" evidence="13">
    <location>
        <begin position="868"/>
        <end position="1180"/>
    </location>
</feature>
<reference evidence="15" key="1">
    <citation type="submission" date="2017-01" db="EMBL/GenBank/DDBJ databases">
        <authorList>
            <person name="Wang Y."/>
            <person name="White M."/>
            <person name="Kvist S."/>
            <person name="Moncalvo J.-M."/>
        </authorList>
    </citation>
    <scope>NUCLEOTIDE SEQUENCE [LARGE SCALE GENOMIC DNA]</scope>
    <source>
        <strain evidence="15">COL-18-3</strain>
    </source>
</reference>